<reference evidence="2 3" key="1">
    <citation type="submission" date="2016-10" db="EMBL/GenBank/DDBJ databases">
        <authorList>
            <person name="de Groot N.N."/>
        </authorList>
    </citation>
    <scope>NUCLEOTIDE SEQUENCE [LARGE SCALE GENOMIC DNA]</scope>
    <source>
        <strain evidence="3">P4B,CCM 7963,CECT 7998,DSM 25260,IBRC-M 10614,KCTC 13821</strain>
    </source>
</reference>
<keyword evidence="3" id="KW-1185">Reference proteome</keyword>
<protein>
    <submittedName>
        <fullName evidence="2">Uncharacterized protein</fullName>
    </submittedName>
</protein>
<dbReference type="STRING" id="930129.SAMN05216352_102101"/>
<proteinExistence type="predicted"/>
<dbReference type="Proteomes" id="UP000199017">
    <property type="component" value="Unassembled WGS sequence"/>
</dbReference>
<evidence type="ECO:0000256" key="1">
    <source>
        <dbReference type="SAM" id="Phobius"/>
    </source>
</evidence>
<evidence type="ECO:0000313" key="2">
    <source>
        <dbReference type="EMBL" id="SDH65811.1"/>
    </source>
</evidence>
<accession>A0A1G8E7F4</accession>
<dbReference type="RefSeq" id="WP_139185898.1">
    <property type="nucleotide sequence ID" value="NZ_FNDU01000002.1"/>
</dbReference>
<evidence type="ECO:0000313" key="3">
    <source>
        <dbReference type="Proteomes" id="UP000199017"/>
    </source>
</evidence>
<keyword evidence="1" id="KW-0812">Transmembrane</keyword>
<sequence length="74" mass="7800">MVTVVGAVILPFFLTLAGVRLTHSFIGGVLVALMITVAFQPWEMGLGIMLIAAASLAAAIPVGWRIEKHQKTGP</sequence>
<gene>
    <name evidence="2" type="ORF">SAMN05216352_102101</name>
</gene>
<keyword evidence="1" id="KW-0472">Membrane</keyword>
<feature type="transmembrane region" description="Helical" evidence="1">
    <location>
        <begin position="45"/>
        <end position="64"/>
    </location>
</feature>
<dbReference type="EMBL" id="FNDU01000002">
    <property type="protein sequence ID" value="SDH65811.1"/>
    <property type="molecule type" value="Genomic_DNA"/>
</dbReference>
<dbReference type="AlphaFoldDB" id="A0A1G8E7F4"/>
<keyword evidence="1" id="KW-1133">Transmembrane helix</keyword>
<feature type="transmembrane region" description="Helical" evidence="1">
    <location>
        <begin position="12"/>
        <end position="39"/>
    </location>
</feature>
<dbReference type="OrthoDB" id="9965270at2"/>
<name>A0A1G8E7F4_9BACI</name>
<organism evidence="2 3">
    <name type="scientific">Alteribacillus bidgolensis</name>
    <dbReference type="NCBI Taxonomy" id="930129"/>
    <lineage>
        <taxon>Bacteria</taxon>
        <taxon>Bacillati</taxon>
        <taxon>Bacillota</taxon>
        <taxon>Bacilli</taxon>
        <taxon>Bacillales</taxon>
        <taxon>Bacillaceae</taxon>
        <taxon>Alteribacillus</taxon>
    </lineage>
</organism>